<protein>
    <submittedName>
        <fullName evidence="1">8962_t:CDS:1</fullName>
    </submittedName>
</protein>
<proteinExistence type="predicted"/>
<dbReference type="AlphaFoldDB" id="A0A9N8ZZE3"/>
<organism evidence="1 2">
    <name type="scientific">Ambispora leptoticha</name>
    <dbReference type="NCBI Taxonomy" id="144679"/>
    <lineage>
        <taxon>Eukaryota</taxon>
        <taxon>Fungi</taxon>
        <taxon>Fungi incertae sedis</taxon>
        <taxon>Mucoromycota</taxon>
        <taxon>Glomeromycotina</taxon>
        <taxon>Glomeromycetes</taxon>
        <taxon>Archaeosporales</taxon>
        <taxon>Ambisporaceae</taxon>
        <taxon>Ambispora</taxon>
    </lineage>
</organism>
<dbReference type="Proteomes" id="UP000789508">
    <property type="component" value="Unassembled WGS sequence"/>
</dbReference>
<accession>A0A9N8ZZE3</accession>
<evidence type="ECO:0000313" key="1">
    <source>
        <dbReference type="EMBL" id="CAG8511659.1"/>
    </source>
</evidence>
<name>A0A9N8ZZE3_9GLOM</name>
<dbReference type="EMBL" id="CAJVPS010000843">
    <property type="protein sequence ID" value="CAG8511659.1"/>
    <property type="molecule type" value="Genomic_DNA"/>
</dbReference>
<gene>
    <name evidence="1" type="ORF">ALEPTO_LOCUS4006</name>
</gene>
<sequence length="196" mass="22396">MDADINQLSDSYQSFNVQTEDEKLVTQFEELASSNTQTSSKRATHRTFGVMLPTSTKADKKLNFETHRDDSKNTQHSLIFAEREIKKEKSNEEGEGWGDLAETTISEHHQFGFTSLLSSEHLGLGNVRIYPDQYSKRNWYNLSSPGDSSGLDDETTLFQREDNEGDKIKSDFGFAKYAREQKHFGQDLSLMNQKSH</sequence>
<comment type="caution">
    <text evidence="1">The sequence shown here is derived from an EMBL/GenBank/DDBJ whole genome shotgun (WGS) entry which is preliminary data.</text>
</comment>
<reference evidence="1" key="1">
    <citation type="submission" date="2021-06" db="EMBL/GenBank/DDBJ databases">
        <authorList>
            <person name="Kallberg Y."/>
            <person name="Tangrot J."/>
            <person name="Rosling A."/>
        </authorList>
    </citation>
    <scope>NUCLEOTIDE SEQUENCE</scope>
    <source>
        <strain evidence="1">FL130A</strain>
    </source>
</reference>
<keyword evidence="2" id="KW-1185">Reference proteome</keyword>
<evidence type="ECO:0000313" key="2">
    <source>
        <dbReference type="Proteomes" id="UP000789508"/>
    </source>
</evidence>
<dbReference type="OrthoDB" id="10541381at2759"/>